<evidence type="ECO:0000256" key="6">
    <source>
        <dbReference type="ARBA" id="ARBA00022490"/>
    </source>
</evidence>
<dbReference type="CDD" id="cd00354">
    <property type="entry name" value="FBPase"/>
    <property type="match status" value="1"/>
</dbReference>
<keyword evidence="9" id="KW-0460">Magnesium</keyword>
<dbReference type="Pfam" id="PF00316">
    <property type="entry name" value="FBPase"/>
    <property type="match status" value="1"/>
</dbReference>
<evidence type="ECO:0000256" key="1">
    <source>
        <dbReference type="ARBA" id="ARBA00001273"/>
    </source>
</evidence>
<evidence type="ECO:0000256" key="10">
    <source>
        <dbReference type="ARBA" id="ARBA00023277"/>
    </source>
</evidence>
<accession>A0ABR2YT39</accession>
<dbReference type="InterPro" id="IPR023079">
    <property type="entry name" value="SBPase"/>
</dbReference>
<dbReference type="PIRSF" id="PIRSF500210">
    <property type="entry name" value="FBPtase"/>
    <property type="match status" value="1"/>
</dbReference>
<dbReference type="InterPro" id="IPR000146">
    <property type="entry name" value="FBPase_class-1"/>
</dbReference>
<evidence type="ECO:0000256" key="3">
    <source>
        <dbReference type="ARBA" id="ARBA00005215"/>
    </source>
</evidence>
<evidence type="ECO:0000256" key="8">
    <source>
        <dbReference type="ARBA" id="ARBA00022801"/>
    </source>
</evidence>
<comment type="catalytic activity">
    <reaction evidence="1">
        <text>beta-D-fructose 1,6-bisphosphate + H2O = beta-D-fructose 6-phosphate + phosphate</text>
        <dbReference type="Rhea" id="RHEA:11064"/>
        <dbReference type="ChEBI" id="CHEBI:15377"/>
        <dbReference type="ChEBI" id="CHEBI:32966"/>
        <dbReference type="ChEBI" id="CHEBI:43474"/>
        <dbReference type="ChEBI" id="CHEBI:57634"/>
        <dbReference type="EC" id="3.1.3.11"/>
    </reaction>
</comment>
<dbReference type="PRINTS" id="PR01958">
    <property type="entry name" value="S17BPHPHTASE"/>
</dbReference>
<comment type="caution">
    <text evidence="14">The sequence shown here is derived from an EMBL/GenBank/DDBJ whole genome shotgun (WGS) entry which is preliminary data.</text>
</comment>
<evidence type="ECO:0000256" key="4">
    <source>
        <dbReference type="ARBA" id="ARBA00010941"/>
    </source>
</evidence>
<dbReference type="Gene3D" id="3.30.540.10">
    <property type="entry name" value="Fructose-1,6-Bisphosphatase, subunit A, domain 1"/>
    <property type="match status" value="1"/>
</dbReference>
<dbReference type="Proteomes" id="UP001491310">
    <property type="component" value="Unassembled WGS sequence"/>
</dbReference>
<dbReference type="PROSITE" id="PS00124">
    <property type="entry name" value="FBPASE"/>
    <property type="match status" value="1"/>
</dbReference>
<reference evidence="14 15" key="1">
    <citation type="journal article" date="2024" name="Nat. Commun.">
        <title>Phylogenomics reveals the evolutionary origins of lichenization in chlorophyte algae.</title>
        <authorList>
            <person name="Puginier C."/>
            <person name="Libourel C."/>
            <person name="Otte J."/>
            <person name="Skaloud P."/>
            <person name="Haon M."/>
            <person name="Grisel S."/>
            <person name="Petersen M."/>
            <person name="Berrin J.G."/>
            <person name="Delaux P.M."/>
            <person name="Dal Grande F."/>
            <person name="Keller J."/>
        </authorList>
    </citation>
    <scope>NUCLEOTIDE SEQUENCE [LARGE SCALE GENOMIC DNA]</scope>
    <source>
        <strain evidence="14 15">SAG 216-7</strain>
    </source>
</reference>
<dbReference type="InterPro" id="IPR044015">
    <property type="entry name" value="FBPase_C_dom"/>
</dbReference>
<dbReference type="PIRSF" id="PIRSF000904">
    <property type="entry name" value="FBPtase_SBPase"/>
    <property type="match status" value="1"/>
</dbReference>
<dbReference type="InterPro" id="IPR020548">
    <property type="entry name" value="Fructose_bisphosphatase_AS"/>
</dbReference>
<evidence type="ECO:0000313" key="15">
    <source>
        <dbReference type="Proteomes" id="UP001491310"/>
    </source>
</evidence>
<organism evidence="14 15">
    <name type="scientific">Coccomyxa subellipsoidea</name>
    <dbReference type="NCBI Taxonomy" id="248742"/>
    <lineage>
        <taxon>Eukaryota</taxon>
        <taxon>Viridiplantae</taxon>
        <taxon>Chlorophyta</taxon>
        <taxon>core chlorophytes</taxon>
        <taxon>Trebouxiophyceae</taxon>
        <taxon>Trebouxiophyceae incertae sedis</taxon>
        <taxon>Coccomyxaceae</taxon>
        <taxon>Coccomyxa</taxon>
    </lineage>
</organism>
<evidence type="ECO:0000313" key="14">
    <source>
        <dbReference type="EMBL" id="KAK9915013.1"/>
    </source>
</evidence>
<dbReference type="PANTHER" id="PTHR11556:SF35">
    <property type="entry name" value="SEDOHEPTULOSE-1,7-BISPHOSPHATASE, CHLOROPLASTIC"/>
    <property type="match status" value="1"/>
</dbReference>
<name>A0ABR2YT39_9CHLO</name>
<dbReference type="InterPro" id="IPR028343">
    <property type="entry name" value="FBPtase"/>
</dbReference>
<feature type="domain" description="Fructose-1-6-bisphosphatase class 1 C-terminal" evidence="13">
    <location>
        <begin position="185"/>
        <end position="304"/>
    </location>
</feature>
<proteinExistence type="inferred from homology"/>
<dbReference type="SUPFAM" id="SSF56655">
    <property type="entry name" value="Carbohydrate phosphatase"/>
    <property type="match status" value="1"/>
</dbReference>
<keyword evidence="6" id="KW-0963">Cytoplasm</keyword>
<comment type="similarity">
    <text evidence="4">Belongs to the FBPase class 1 family.</text>
</comment>
<evidence type="ECO:0000256" key="11">
    <source>
        <dbReference type="ARBA" id="ARBA00032973"/>
    </source>
</evidence>
<protein>
    <recommendedName>
        <fullName evidence="5">fructose-bisphosphatase</fullName>
        <ecNumber evidence="5">3.1.3.11</ecNumber>
    </recommendedName>
    <alternativeName>
        <fullName evidence="11">D-fructose-1,6-bisphosphate 1-phosphohydrolase</fullName>
    </alternativeName>
</protein>
<keyword evidence="10" id="KW-0119">Carbohydrate metabolism</keyword>
<dbReference type="Gene3D" id="3.40.190.80">
    <property type="match status" value="1"/>
</dbReference>
<dbReference type="HAMAP" id="MF_01855">
    <property type="entry name" value="FBPase_class1"/>
    <property type="match status" value="1"/>
</dbReference>
<dbReference type="PANTHER" id="PTHR11556">
    <property type="entry name" value="FRUCTOSE-1,6-BISPHOSPHATASE-RELATED"/>
    <property type="match status" value="1"/>
</dbReference>
<evidence type="ECO:0000259" key="13">
    <source>
        <dbReference type="Pfam" id="PF18913"/>
    </source>
</evidence>
<gene>
    <name evidence="14" type="ORF">WJX75_003617</name>
</gene>
<evidence type="ECO:0000256" key="9">
    <source>
        <dbReference type="ARBA" id="ARBA00022842"/>
    </source>
</evidence>
<evidence type="ECO:0000259" key="12">
    <source>
        <dbReference type="Pfam" id="PF00316"/>
    </source>
</evidence>
<keyword evidence="15" id="KW-1185">Reference proteome</keyword>
<evidence type="ECO:0000256" key="5">
    <source>
        <dbReference type="ARBA" id="ARBA00013093"/>
    </source>
</evidence>
<comment type="cofactor">
    <cofactor evidence="2">
        <name>Mg(2+)</name>
        <dbReference type="ChEBI" id="CHEBI:18420"/>
    </cofactor>
</comment>
<dbReference type="InterPro" id="IPR033391">
    <property type="entry name" value="FBPase_N"/>
</dbReference>
<feature type="domain" description="Fructose-1-6-bisphosphatase class I N-terminal" evidence="12">
    <location>
        <begin position="12"/>
        <end position="149"/>
    </location>
</feature>
<keyword evidence="8" id="KW-0378">Hydrolase</keyword>
<dbReference type="Pfam" id="PF18913">
    <property type="entry name" value="FBPase_C"/>
    <property type="match status" value="1"/>
</dbReference>
<keyword evidence="7" id="KW-0479">Metal-binding</keyword>
<evidence type="ECO:0000256" key="2">
    <source>
        <dbReference type="ARBA" id="ARBA00001946"/>
    </source>
</evidence>
<evidence type="ECO:0000256" key="7">
    <source>
        <dbReference type="ARBA" id="ARBA00022723"/>
    </source>
</evidence>
<dbReference type="EMBL" id="JALJOT010000005">
    <property type="protein sequence ID" value="KAK9915013.1"/>
    <property type="molecule type" value="Genomic_DNA"/>
</dbReference>
<sequence length="307" mass="32643">MSAGPFSKRDFGQNLGKVLDAIAQAVQDIAVLLRSSSCGETGTSNTFGDKQLEVDIRADEFIFERLQESNAVATASSEERPEEIPLGGQGFAVAFDPLDGSSIVTANFAVGAIFGVWPGDRLLNRTGSEQVAAAYAVFGPRTTLIVALPDPGGFAGQVVQEYALVEENGAVTWRLIRDDIHVGERKVFAPANLRAAAENTVYRDLVSQFIVDKYTLRYTGGFVPDVHHILTKGGGIFLNPVSPSAPAKLRLLFECAPLAFIVEAAGGASSDGRTSILQLAISSLDARTPISLGSKDEVKKSLRCLAN</sequence>
<comment type="pathway">
    <text evidence="3">Carbohydrate biosynthesis; Calvin cycle.</text>
</comment>
<dbReference type="EC" id="3.1.3.11" evidence="5"/>